<dbReference type="RefSeq" id="WP_203924814.1">
    <property type="nucleotide sequence ID" value="NZ_BONZ01000131.1"/>
</dbReference>
<feature type="transmembrane region" description="Helical" evidence="1">
    <location>
        <begin position="112"/>
        <end position="130"/>
    </location>
</feature>
<comment type="caution">
    <text evidence="2">The sequence shown here is derived from an EMBL/GenBank/DDBJ whole genome shotgun (WGS) entry which is preliminary data.</text>
</comment>
<proteinExistence type="predicted"/>
<reference evidence="2" key="1">
    <citation type="submission" date="2021-01" db="EMBL/GenBank/DDBJ databases">
        <title>Whole genome shotgun sequence of Rugosimonospora africana NBRC 104875.</title>
        <authorList>
            <person name="Komaki H."/>
            <person name="Tamura T."/>
        </authorList>
    </citation>
    <scope>NUCLEOTIDE SEQUENCE</scope>
    <source>
        <strain evidence="2">NBRC 104875</strain>
    </source>
</reference>
<gene>
    <name evidence="2" type="ORF">Raf01_96040</name>
</gene>
<evidence type="ECO:0000313" key="3">
    <source>
        <dbReference type="Proteomes" id="UP000642748"/>
    </source>
</evidence>
<keyword evidence="1" id="KW-1133">Transmembrane helix</keyword>
<dbReference type="PANTHER" id="PTHR36840">
    <property type="entry name" value="BLL5714 PROTEIN"/>
    <property type="match status" value="1"/>
</dbReference>
<dbReference type="AlphaFoldDB" id="A0A8J3VW67"/>
<dbReference type="Pfam" id="PF06772">
    <property type="entry name" value="LtrA"/>
    <property type="match status" value="1"/>
</dbReference>
<organism evidence="2 3">
    <name type="scientific">Rugosimonospora africana</name>
    <dbReference type="NCBI Taxonomy" id="556532"/>
    <lineage>
        <taxon>Bacteria</taxon>
        <taxon>Bacillati</taxon>
        <taxon>Actinomycetota</taxon>
        <taxon>Actinomycetes</taxon>
        <taxon>Micromonosporales</taxon>
        <taxon>Micromonosporaceae</taxon>
        <taxon>Rugosimonospora</taxon>
    </lineage>
</organism>
<feature type="transmembrane region" description="Helical" evidence="1">
    <location>
        <begin position="307"/>
        <end position="325"/>
    </location>
</feature>
<evidence type="ECO:0000313" key="2">
    <source>
        <dbReference type="EMBL" id="GIH21432.1"/>
    </source>
</evidence>
<feature type="transmembrane region" description="Helical" evidence="1">
    <location>
        <begin position="271"/>
        <end position="295"/>
    </location>
</feature>
<dbReference type="InterPro" id="IPR010640">
    <property type="entry name" value="Low_temperature_requirement_A"/>
</dbReference>
<keyword evidence="1" id="KW-0472">Membrane</keyword>
<evidence type="ECO:0000256" key="1">
    <source>
        <dbReference type="SAM" id="Phobius"/>
    </source>
</evidence>
<feature type="transmembrane region" description="Helical" evidence="1">
    <location>
        <begin position="89"/>
        <end position="106"/>
    </location>
</feature>
<feature type="transmembrane region" description="Helical" evidence="1">
    <location>
        <begin position="142"/>
        <end position="161"/>
    </location>
</feature>
<protein>
    <submittedName>
        <fullName evidence="2">Membrane protein</fullName>
    </submittedName>
</protein>
<keyword evidence="3" id="KW-1185">Reference proteome</keyword>
<feature type="transmembrane region" description="Helical" evidence="1">
    <location>
        <begin position="229"/>
        <end position="250"/>
    </location>
</feature>
<dbReference type="EMBL" id="BONZ01000131">
    <property type="protein sequence ID" value="GIH21432.1"/>
    <property type="molecule type" value="Genomic_DNA"/>
</dbReference>
<feature type="transmembrane region" description="Helical" evidence="1">
    <location>
        <begin position="21"/>
        <end position="39"/>
    </location>
</feature>
<sequence>MDESDRAPRVRGEAGWQRPSFLELFFDLVFVFAFNQVSLRLINDFGTGNRLQIDEVGRALVLFLALWMLWLSTAFSTSRGRPESTPGQVMVFMAMAGATVMAVAVAKGFEGRAFVFAGAYVAARVSRFLLAVRLRQAEHAPVWGWFSVGLSAVPWVLGGLVDDRLSRGVLWVVALALDYGGFALTHRRTVGAPIAGEHLAERLQQFLLIALGEAIFLSGRALTNSSFGIPQGAGFGLAFVGIALLWRIYFYRAGSVLPLAISRARERTRESVAVAGSHLLMIVGIVLSGVGFDLYIVGPLTQPRPDFLVAILGGPALVLAGRALFERQVFSRISRSRLVGLLALGLLVPAAWYVPPLAAGGAVVVVLAAIAVWDGWRARGRAPEPPVPPI</sequence>
<accession>A0A8J3VW67</accession>
<dbReference type="PANTHER" id="PTHR36840:SF1">
    <property type="entry name" value="BLL5714 PROTEIN"/>
    <property type="match status" value="1"/>
</dbReference>
<feature type="transmembrane region" description="Helical" evidence="1">
    <location>
        <begin position="337"/>
        <end position="353"/>
    </location>
</feature>
<name>A0A8J3VW67_9ACTN</name>
<keyword evidence="1" id="KW-0812">Transmembrane</keyword>
<feature type="transmembrane region" description="Helical" evidence="1">
    <location>
        <begin position="59"/>
        <end position="77"/>
    </location>
</feature>
<feature type="transmembrane region" description="Helical" evidence="1">
    <location>
        <begin position="167"/>
        <end position="185"/>
    </location>
</feature>
<dbReference type="Proteomes" id="UP000642748">
    <property type="component" value="Unassembled WGS sequence"/>
</dbReference>